<dbReference type="InterPro" id="IPR002018">
    <property type="entry name" value="CarbesteraseB"/>
</dbReference>
<keyword evidence="3" id="KW-0732">Signal</keyword>
<keyword evidence="2 3" id="KW-0378">Hydrolase</keyword>
<protein>
    <recommendedName>
        <fullName evidence="3">Carboxylic ester hydrolase</fullName>
        <ecNumber evidence="3">3.1.1.-</ecNumber>
    </recommendedName>
</protein>
<dbReference type="GO" id="GO:0016787">
    <property type="term" value="F:hydrolase activity"/>
    <property type="evidence" value="ECO:0007669"/>
    <property type="project" value="UniProtKB-KW"/>
</dbReference>
<dbReference type="PROSITE" id="PS00122">
    <property type="entry name" value="CARBOXYLESTERASE_B_1"/>
    <property type="match status" value="1"/>
</dbReference>
<comment type="similarity">
    <text evidence="1 3">Belongs to the type-B carboxylesterase/lipase family.</text>
</comment>
<feature type="signal peptide" evidence="3">
    <location>
        <begin position="1"/>
        <end position="28"/>
    </location>
</feature>
<feature type="domain" description="Carboxylesterase type B" evidence="5">
    <location>
        <begin position="36"/>
        <end position="527"/>
    </location>
</feature>
<evidence type="ECO:0000256" key="3">
    <source>
        <dbReference type="RuleBase" id="RU361235"/>
    </source>
</evidence>
<dbReference type="EMBL" id="JAMRXG010000022">
    <property type="protein sequence ID" value="MCM6778479.1"/>
    <property type="molecule type" value="Genomic_DNA"/>
</dbReference>
<dbReference type="InterPro" id="IPR019826">
    <property type="entry name" value="Carboxylesterase_B_AS"/>
</dbReference>
<dbReference type="PROSITE" id="PS51257">
    <property type="entry name" value="PROKAR_LIPOPROTEIN"/>
    <property type="match status" value="1"/>
</dbReference>
<dbReference type="Gene3D" id="3.40.50.1820">
    <property type="entry name" value="alpha/beta hydrolase"/>
    <property type="match status" value="1"/>
</dbReference>
<feature type="compositionally biased region" description="Polar residues" evidence="4">
    <location>
        <begin position="85"/>
        <end position="107"/>
    </location>
</feature>
<dbReference type="PANTHER" id="PTHR11559">
    <property type="entry name" value="CARBOXYLESTERASE"/>
    <property type="match status" value="1"/>
</dbReference>
<dbReference type="SUPFAM" id="SSF53474">
    <property type="entry name" value="alpha/beta-Hydrolases"/>
    <property type="match status" value="1"/>
</dbReference>
<organism evidence="6 7">
    <name type="scientific">Nocardia pulmonis</name>
    <dbReference type="NCBI Taxonomy" id="2951408"/>
    <lineage>
        <taxon>Bacteria</taxon>
        <taxon>Bacillati</taxon>
        <taxon>Actinomycetota</taxon>
        <taxon>Actinomycetes</taxon>
        <taxon>Mycobacteriales</taxon>
        <taxon>Nocardiaceae</taxon>
        <taxon>Nocardia</taxon>
    </lineage>
</organism>
<dbReference type="Pfam" id="PF00135">
    <property type="entry name" value="COesterase"/>
    <property type="match status" value="1"/>
</dbReference>
<dbReference type="InterPro" id="IPR029058">
    <property type="entry name" value="AB_hydrolase_fold"/>
</dbReference>
<feature type="chain" id="PRO_5041015272" description="Carboxylic ester hydrolase" evidence="3">
    <location>
        <begin position="29"/>
        <end position="531"/>
    </location>
</feature>
<evidence type="ECO:0000256" key="1">
    <source>
        <dbReference type="ARBA" id="ARBA00005964"/>
    </source>
</evidence>
<dbReference type="EC" id="3.1.1.-" evidence="3"/>
<evidence type="ECO:0000256" key="2">
    <source>
        <dbReference type="ARBA" id="ARBA00022801"/>
    </source>
</evidence>
<keyword evidence="7" id="KW-1185">Reference proteome</keyword>
<dbReference type="RefSeq" id="WP_251917990.1">
    <property type="nucleotide sequence ID" value="NZ_JAMRXG010000022.1"/>
</dbReference>
<reference evidence="6" key="1">
    <citation type="submission" date="2022-06" db="EMBL/GenBank/DDBJ databases">
        <title>Novel species in genus nocardia.</title>
        <authorList>
            <person name="Li F."/>
        </authorList>
    </citation>
    <scope>NUCLEOTIDE SEQUENCE</scope>
    <source>
        <strain evidence="6">CDC141</strain>
    </source>
</reference>
<feature type="region of interest" description="Disordered" evidence="4">
    <location>
        <begin position="71"/>
        <end position="107"/>
    </location>
</feature>
<name>A0A9X2J137_9NOCA</name>
<evidence type="ECO:0000313" key="7">
    <source>
        <dbReference type="Proteomes" id="UP001139157"/>
    </source>
</evidence>
<evidence type="ECO:0000313" key="6">
    <source>
        <dbReference type="EMBL" id="MCM6778479.1"/>
    </source>
</evidence>
<dbReference type="InterPro" id="IPR050309">
    <property type="entry name" value="Type-B_Carboxylest/Lipase"/>
</dbReference>
<dbReference type="Proteomes" id="UP001139157">
    <property type="component" value="Unassembled WGS sequence"/>
</dbReference>
<comment type="caution">
    <text evidence="6">The sequence shown here is derived from an EMBL/GenBank/DDBJ whole genome shotgun (WGS) entry which is preliminary data.</text>
</comment>
<accession>A0A9X2J137</accession>
<sequence length="531" mass="55675">MRTGVFRRLRAAVAVGLLICAAAGCGSAEGSGRGAESVVTIRDGQVRGQVADDHRLFAGIPYAAAPVGERRWQPPAAPAAWSGQRDATTPGPQCPQTGSQDQPGWSQSEDCLSLNVWTPAAARERSRLPVLVWIHGGSFLTGSGRDYTPIGLVNAGNMVVVTINYRLGALGFLAHPALAHDGGQVGNFGLLDQQAALRWVRDNIGAFGGDPAKVTLAGESAGAMSVCDHLASPASVGLFRAAVLQSGPCQVQADRATAIAASQDYAARLGCDGEPAAVAACLRAVPVARLLDAPLGFVGRGDDLVPGPVTGEALLPANPVEAIHGGQTAKVPVLIGFTHDEGTSFTADSYLKNPQTFTADNYPNLLAGLVGPRAGEVAARYPLRVYPHPVLALSAVGTDRDFVCPILDMADGLAKAAPVYAYEFADAHAAVPPEWSGLPFPLGAAHALELPYLFDRVEGLPAPPTSDQRALSQQMIRYWAAFVNATDPAVGDQPAWPRYTAQRALQFAPGDTKVTTDAASEHRCQFWNTFR</sequence>
<proteinExistence type="inferred from homology"/>
<dbReference type="AlphaFoldDB" id="A0A9X2J137"/>
<evidence type="ECO:0000259" key="5">
    <source>
        <dbReference type="Pfam" id="PF00135"/>
    </source>
</evidence>
<evidence type="ECO:0000256" key="4">
    <source>
        <dbReference type="SAM" id="MobiDB-lite"/>
    </source>
</evidence>
<gene>
    <name evidence="6" type="ORF">NDR86_33815</name>
</gene>